<protein>
    <submittedName>
        <fullName evidence="2">Uncharacterized protein</fullName>
    </submittedName>
</protein>
<dbReference type="EMBL" id="JAUSUD010000018">
    <property type="protein sequence ID" value="MDQ0232187.1"/>
    <property type="molecule type" value="Genomic_DNA"/>
</dbReference>
<evidence type="ECO:0000256" key="1">
    <source>
        <dbReference type="SAM" id="MobiDB-lite"/>
    </source>
</evidence>
<feature type="compositionally biased region" description="Basic and acidic residues" evidence="1">
    <location>
        <begin position="1"/>
        <end position="26"/>
    </location>
</feature>
<keyword evidence="3" id="KW-1185">Reference proteome</keyword>
<comment type="caution">
    <text evidence="2">The sequence shown here is derived from an EMBL/GenBank/DDBJ whole genome shotgun (WGS) entry which is preliminary data.</text>
</comment>
<feature type="region of interest" description="Disordered" evidence="1">
    <location>
        <begin position="1"/>
        <end position="35"/>
    </location>
</feature>
<sequence length="35" mass="4230">MKTKTRGELRKKVLHTFDEDQNERRTPPKSPSYVR</sequence>
<proteinExistence type="predicted"/>
<evidence type="ECO:0000313" key="2">
    <source>
        <dbReference type="EMBL" id="MDQ0232187.1"/>
    </source>
</evidence>
<gene>
    <name evidence="2" type="ORF">J2S19_003474</name>
</gene>
<reference evidence="2 3" key="1">
    <citation type="submission" date="2023-07" db="EMBL/GenBank/DDBJ databases">
        <title>Genomic Encyclopedia of Type Strains, Phase IV (KMG-IV): sequencing the most valuable type-strain genomes for metagenomic binning, comparative biology and taxonomic classification.</title>
        <authorList>
            <person name="Goeker M."/>
        </authorList>
    </citation>
    <scope>NUCLEOTIDE SEQUENCE [LARGE SCALE GENOMIC DNA]</scope>
    <source>
        <strain evidence="2 3">DSM 29005</strain>
    </source>
</reference>
<accession>A0ABT9ZIV8</accession>
<name>A0ABT9ZIV8_9BACI</name>
<organism evidence="2 3">
    <name type="scientific">Metabacillus malikii</name>
    <dbReference type="NCBI Taxonomy" id="1504265"/>
    <lineage>
        <taxon>Bacteria</taxon>
        <taxon>Bacillati</taxon>
        <taxon>Bacillota</taxon>
        <taxon>Bacilli</taxon>
        <taxon>Bacillales</taxon>
        <taxon>Bacillaceae</taxon>
        <taxon>Metabacillus</taxon>
    </lineage>
</organism>
<dbReference type="Proteomes" id="UP001234495">
    <property type="component" value="Unassembled WGS sequence"/>
</dbReference>
<evidence type="ECO:0000313" key="3">
    <source>
        <dbReference type="Proteomes" id="UP001234495"/>
    </source>
</evidence>